<dbReference type="Pfam" id="PF19060">
    <property type="entry name" value="DVNP"/>
    <property type="match status" value="1"/>
</dbReference>
<organism evidence="1">
    <name type="scientific">viral metagenome</name>
    <dbReference type="NCBI Taxonomy" id="1070528"/>
    <lineage>
        <taxon>unclassified sequences</taxon>
        <taxon>metagenomes</taxon>
        <taxon>organismal metagenomes</taxon>
    </lineage>
</organism>
<dbReference type="GO" id="GO:0051276">
    <property type="term" value="P:chromosome organization"/>
    <property type="evidence" value="ECO:0007669"/>
    <property type="project" value="InterPro"/>
</dbReference>
<dbReference type="GO" id="GO:0003677">
    <property type="term" value="F:DNA binding"/>
    <property type="evidence" value="ECO:0007669"/>
    <property type="project" value="InterPro"/>
</dbReference>
<name>A0A6C0DWG8_9ZZZZ</name>
<sequence length="99" mass="11727">MVKKHMKSADNMYHINGHKYPILNGSRAQVWHGTAYKTKGNLKKTDLLMNKRGHVVSKKVYNRAKREKRLEKAGYFTKKGKFGWVRHDKSKTKKRRSRK</sequence>
<evidence type="ECO:0000313" key="1">
    <source>
        <dbReference type="EMBL" id="QHT20792.1"/>
    </source>
</evidence>
<dbReference type="AlphaFoldDB" id="A0A6C0DWG8"/>
<proteinExistence type="predicted"/>
<dbReference type="EMBL" id="MN739683">
    <property type="protein sequence ID" value="QHT20792.1"/>
    <property type="molecule type" value="Genomic_DNA"/>
</dbReference>
<reference evidence="1" key="1">
    <citation type="journal article" date="2020" name="Nature">
        <title>Giant virus diversity and host interactions through global metagenomics.</title>
        <authorList>
            <person name="Schulz F."/>
            <person name="Roux S."/>
            <person name="Paez-Espino D."/>
            <person name="Jungbluth S."/>
            <person name="Walsh D.A."/>
            <person name="Denef V.J."/>
            <person name="McMahon K.D."/>
            <person name="Konstantinidis K.T."/>
            <person name="Eloe-Fadrosh E.A."/>
            <person name="Kyrpides N.C."/>
            <person name="Woyke T."/>
        </authorList>
    </citation>
    <scope>NUCLEOTIDE SEQUENCE</scope>
    <source>
        <strain evidence="1">GVMAG-M-3300023174-75</strain>
    </source>
</reference>
<accession>A0A6C0DWG8</accession>
<protein>
    <submittedName>
        <fullName evidence="1">Uncharacterized protein</fullName>
    </submittedName>
</protein>
<dbReference type="InterPro" id="IPR043928">
    <property type="entry name" value="DNVP"/>
</dbReference>